<gene>
    <name evidence="14" type="ORF">B6S12_08060</name>
</gene>
<dbReference type="GO" id="GO:0008710">
    <property type="term" value="F:8-amino-7-oxononanoate synthase activity"/>
    <property type="evidence" value="ECO:0007669"/>
    <property type="project" value="UniProtKB-EC"/>
</dbReference>
<dbReference type="PANTHER" id="PTHR13693:SF100">
    <property type="entry name" value="8-AMINO-7-OXONONANOATE SYNTHASE"/>
    <property type="match status" value="1"/>
</dbReference>
<dbReference type="InterPro" id="IPR050087">
    <property type="entry name" value="AON_synthase_class-II"/>
</dbReference>
<evidence type="ECO:0000256" key="9">
    <source>
        <dbReference type="ARBA" id="ARBA00032610"/>
    </source>
</evidence>
<evidence type="ECO:0000256" key="1">
    <source>
        <dbReference type="ARBA" id="ARBA00001933"/>
    </source>
</evidence>
<evidence type="ECO:0000256" key="4">
    <source>
        <dbReference type="ARBA" id="ARBA00011738"/>
    </source>
</evidence>
<dbReference type="GO" id="GO:0009102">
    <property type="term" value="P:biotin biosynthetic process"/>
    <property type="evidence" value="ECO:0007669"/>
    <property type="project" value="UniProtKB-KW"/>
</dbReference>
<dbReference type="EC" id="2.3.1.47" evidence="5"/>
<dbReference type="Gene3D" id="3.90.1150.10">
    <property type="entry name" value="Aspartate Aminotransferase, domain 1"/>
    <property type="match status" value="1"/>
</dbReference>
<reference evidence="14 15" key="1">
    <citation type="submission" date="2017-03" db="EMBL/GenBank/DDBJ databases">
        <title>Genomic and clinical evidence uncovers the enterohepatic species Helicobacter valdiviensis as a potential human intestinal pathogen.</title>
        <authorList>
            <person name="Fresia P."/>
            <person name="Jara R."/>
            <person name="Sierra R."/>
            <person name="Ferres I."/>
            <person name="Greif G."/>
            <person name="Iraola G."/>
            <person name="Collado L."/>
        </authorList>
    </citation>
    <scope>NUCLEOTIDE SEQUENCE [LARGE SCALE GENOMIC DNA]</scope>
    <source>
        <strain evidence="14 15">WBE14</strain>
    </source>
</reference>
<evidence type="ECO:0000256" key="8">
    <source>
        <dbReference type="ARBA" id="ARBA00022898"/>
    </source>
</evidence>
<proteinExistence type="inferred from homology"/>
<dbReference type="SUPFAM" id="SSF53383">
    <property type="entry name" value="PLP-dependent transferases"/>
    <property type="match status" value="1"/>
</dbReference>
<dbReference type="RefSeq" id="WP_111230296.1">
    <property type="nucleotide sequence ID" value="NZ_NBIU01000026.1"/>
</dbReference>
<keyword evidence="6" id="KW-0808">Transferase</keyword>
<comment type="similarity">
    <text evidence="3">Belongs to the class-II pyridoxal-phosphate-dependent aminotransferase family. BioF subfamily.</text>
</comment>
<comment type="subunit">
    <text evidence="4">Homodimer.</text>
</comment>
<dbReference type="PANTHER" id="PTHR13693">
    <property type="entry name" value="CLASS II AMINOTRANSFERASE/8-AMINO-7-OXONONANOATE SYNTHASE"/>
    <property type="match status" value="1"/>
</dbReference>
<sequence>MEHLAKLALEKLKESSNLRSLYGIKHDGLFVYKNGKKLLNLASNDYLNLSSNQEFKQEFLDSEIYKKNLYFSASSSRSLSGNFEIFEIFEEFLERIYHKKALLFNSGYHANIGTISSLASLGNLLFLADKSIHASHIDGLKSFKKVAFKRFLHNDIEKLKELLEDNYQKYEGIVILSEGLFSMEGDFAPLKEMVFLKKQYQNVYIYLDEAHSIGSFGKNGYGVAYGEGNLELLKEVDFLVLTFGKALGSVGACVLSNQSFKEYFLNFARSFIYSTAIPPLCVAMSYFGFLKLIDLECKREQLAQNSFLLKKELLEIFPKKILGSYNILSIVLGGNARAIAYQKLLEEEGYFIPAIKSPTVPKGRESLRLSLTADIPKEDLVNFAKVLRKLNNENL</sequence>
<organism evidence="14 15">
    <name type="scientific">Helicobacter valdiviensis</name>
    <dbReference type="NCBI Taxonomy" id="1458358"/>
    <lineage>
        <taxon>Bacteria</taxon>
        <taxon>Pseudomonadati</taxon>
        <taxon>Campylobacterota</taxon>
        <taxon>Epsilonproteobacteria</taxon>
        <taxon>Campylobacterales</taxon>
        <taxon>Helicobacteraceae</taxon>
        <taxon>Helicobacter</taxon>
    </lineage>
</organism>
<dbReference type="OrthoDB" id="9807157at2"/>
<evidence type="ECO:0000256" key="3">
    <source>
        <dbReference type="ARBA" id="ARBA00010008"/>
    </source>
</evidence>
<evidence type="ECO:0000256" key="11">
    <source>
        <dbReference type="ARBA" id="ARBA00047715"/>
    </source>
</evidence>
<accession>A0A2W6NF59</accession>
<dbReference type="InterPro" id="IPR015422">
    <property type="entry name" value="PyrdxlP-dep_Trfase_small"/>
</dbReference>
<evidence type="ECO:0000256" key="5">
    <source>
        <dbReference type="ARBA" id="ARBA00013187"/>
    </source>
</evidence>
<comment type="cofactor">
    <cofactor evidence="1 12">
        <name>pyridoxal 5'-phosphate</name>
        <dbReference type="ChEBI" id="CHEBI:597326"/>
    </cofactor>
</comment>
<dbReference type="GO" id="GO:0030170">
    <property type="term" value="F:pyridoxal phosphate binding"/>
    <property type="evidence" value="ECO:0007669"/>
    <property type="project" value="InterPro"/>
</dbReference>
<evidence type="ECO:0000256" key="2">
    <source>
        <dbReference type="ARBA" id="ARBA00004746"/>
    </source>
</evidence>
<evidence type="ECO:0000313" key="14">
    <source>
        <dbReference type="EMBL" id="PZT47630.1"/>
    </source>
</evidence>
<comment type="catalytic activity">
    <reaction evidence="11">
        <text>6-carboxyhexanoyl-[ACP] + L-alanine + H(+) = (8S)-8-amino-7-oxononanoate + holo-[ACP] + CO2</text>
        <dbReference type="Rhea" id="RHEA:42288"/>
        <dbReference type="Rhea" id="RHEA-COMP:9685"/>
        <dbReference type="Rhea" id="RHEA-COMP:9955"/>
        <dbReference type="ChEBI" id="CHEBI:15378"/>
        <dbReference type="ChEBI" id="CHEBI:16526"/>
        <dbReference type="ChEBI" id="CHEBI:57972"/>
        <dbReference type="ChEBI" id="CHEBI:64479"/>
        <dbReference type="ChEBI" id="CHEBI:78846"/>
        <dbReference type="ChEBI" id="CHEBI:149468"/>
        <dbReference type="EC" id="2.3.1.47"/>
    </reaction>
</comment>
<dbReference type="EMBL" id="NBIU01000026">
    <property type="protein sequence ID" value="PZT47630.1"/>
    <property type="molecule type" value="Genomic_DNA"/>
</dbReference>
<dbReference type="InterPro" id="IPR015421">
    <property type="entry name" value="PyrdxlP-dep_Trfase_major"/>
</dbReference>
<dbReference type="Gene3D" id="3.40.640.10">
    <property type="entry name" value="Type I PLP-dependent aspartate aminotransferase-like (Major domain)"/>
    <property type="match status" value="1"/>
</dbReference>
<dbReference type="PROSITE" id="PS00599">
    <property type="entry name" value="AA_TRANSFER_CLASS_2"/>
    <property type="match status" value="1"/>
</dbReference>
<evidence type="ECO:0000256" key="12">
    <source>
        <dbReference type="RuleBase" id="RU003693"/>
    </source>
</evidence>
<dbReference type="InterPro" id="IPR001917">
    <property type="entry name" value="Aminotrans_II_pyridoxalP_BS"/>
</dbReference>
<keyword evidence="7" id="KW-0093">Biotin biosynthesis</keyword>
<dbReference type="Pfam" id="PF00155">
    <property type="entry name" value="Aminotran_1_2"/>
    <property type="match status" value="1"/>
</dbReference>
<dbReference type="InterPro" id="IPR004839">
    <property type="entry name" value="Aminotransferase_I/II_large"/>
</dbReference>
<evidence type="ECO:0000256" key="7">
    <source>
        <dbReference type="ARBA" id="ARBA00022756"/>
    </source>
</evidence>
<feature type="domain" description="Aminotransferase class I/classII large" evidence="13">
    <location>
        <begin position="37"/>
        <end position="386"/>
    </location>
</feature>
<comment type="pathway">
    <text evidence="2">Cofactor biosynthesis; biotin biosynthesis.</text>
</comment>
<dbReference type="AlphaFoldDB" id="A0A2W6NF59"/>
<evidence type="ECO:0000256" key="10">
    <source>
        <dbReference type="ARBA" id="ARBA00033381"/>
    </source>
</evidence>
<protein>
    <recommendedName>
        <fullName evidence="5">8-amino-7-oxononanoate synthase</fullName>
        <ecNumber evidence="5">2.3.1.47</ecNumber>
    </recommendedName>
    <alternativeName>
        <fullName evidence="9">7-keto-8-amino-pelargonic acid synthase</fullName>
    </alternativeName>
    <alternativeName>
        <fullName evidence="10">8-amino-7-ketopelargonate synthase</fullName>
    </alternativeName>
</protein>
<dbReference type="InterPro" id="IPR015424">
    <property type="entry name" value="PyrdxlP-dep_Trfase"/>
</dbReference>
<keyword evidence="15" id="KW-1185">Reference proteome</keyword>
<evidence type="ECO:0000259" key="13">
    <source>
        <dbReference type="Pfam" id="PF00155"/>
    </source>
</evidence>
<name>A0A2W6NF59_9HELI</name>
<dbReference type="Proteomes" id="UP000249746">
    <property type="component" value="Unassembled WGS sequence"/>
</dbReference>
<comment type="caution">
    <text evidence="14">The sequence shown here is derived from an EMBL/GenBank/DDBJ whole genome shotgun (WGS) entry which is preliminary data.</text>
</comment>
<evidence type="ECO:0000313" key="15">
    <source>
        <dbReference type="Proteomes" id="UP000249746"/>
    </source>
</evidence>
<evidence type="ECO:0000256" key="6">
    <source>
        <dbReference type="ARBA" id="ARBA00022679"/>
    </source>
</evidence>
<keyword evidence="8 12" id="KW-0663">Pyridoxal phosphate</keyword>